<dbReference type="EMBL" id="MOBY01000002">
    <property type="protein sequence ID" value="RON97465.1"/>
    <property type="molecule type" value="Genomic_DNA"/>
</dbReference>
<dbReference type="Proteomes" id="UP000283650">
    <property type="component" value="Unassembled WGS sequence"/>
</dbReference>
<dbReference type="AlphaFoldDB" id="A0A423NGT7"/>
<organism evidence="1 2">
    <name type="scientific">Pseudomonas fluorescens</name>
    <dbReference type="NCBI Taxonomy" id="294"/>
    <lineage>
        <taxon>Bacteria</taxon>
        <taxon>Pseudomonadati</taxon>
        <taxon>Pseudomonadota</taxon>
        <taxon>Gammaproteobacteria</taxon>
        <taxon>Pseudomonadales</taxon>
        <taxon>Pseudomonadaceae</taxon>
        <taxon>Pseudomonas</taxon>
    </lineage>
</organism>
<proteinExistence type="predicted"/>
<evidence type="ECO:0000313" key="2">
    <source>
        <dbReference type="Proteomes" id="UP000283650"/>
    </source>
</evidence>
<protein>
    <submittedName>
        <fullName evidence="1">Uncharacterized protein</fullName>
    </submittedName>
</protein>
<dbReference type="RefSeq" id="WP_123374888.1">
    <property type="nucleotide sequence ID" value="NZ_MOBY01000002.1"/>
</dbReference>
<reference evidence="1 2" key="1">
    <citation type="submission" date="2016-10" db="EMBL/GenBank/DDBJ databases">
        <title>Comparative genome analysis of multiple Pseudomonas spp. focuses on biocontrol and plant growth promoting traits.</title>
        <authorList>
            <person name="Tao X.-Y."/>
            <person name="Taylor C.G."/>
        </authorList>
    </citation>
    <scope>NUCLEOTIDE SEQUENCE [LARGE SCALE GENOMIC DNA]</scope>
    <source>
        <strain evidence="1 2">2F9</strain>
    </source>
</reference>
<name>A0A423NGT7_PSEFL</name>
<comment type="caution">
    <text evidence="1">The sequence shown here is derived from an EMBL/GenBank/DDBJ whole genome shotgun (WGS) entry which is preliminary data.</text>
</comment>
<sequence length="727" mass="80190">MNLLESVTQVCRRLAPGGWHSLMLAHGLDLLAEPLAAELGKPLNVDRSLPGFADFARAGSRAIEAGVPSRSLLYHALASPRVISDENGQTLQLFPTSAEIETVLDYVYNVSPPTLDSLRSKALGAPLAMVAFASEYRCAADTVHGRHADLCFSRTGIARVGTAPARYDAKLRSFLPFVDDDPYRIRVMPVRYSAYIAVKLKGDATRFGPMDFQVELDPELDFWVPLHKLFNGAQCLEGMNLTVTLDNHQINEKLRHIHLRHSGTGWQEPQISQPPFVVTADLAHWATVTDGGPGLLLPVAKPRLVEPAAYQGQPLSFVMPANSGGMIHGRHRVEADGSIEDLNEYENVEELLRQGGYRALHYQDSTADGWVRPRCPALEKSLPTVAAYSVIGPPDFYPLCSQRNLLRWVSDEPSLPSTGLWHARLEALSNVRYCANLHLQDHLFSPADRGVSAIVALADQSDIVQSEAPLPPPSRPTSLPDGAAGVFGPGWEVGWVRQRTVDEEWINVLAGYQMASPFPEDAKICAALGSFWPGVAPDSARVFEPRSTLHSIIPLTDEDIGMGGGVAWDNQRGPQLITHDNRLIARYHAYAHADYTQVALDNLFSLGMTGHTSQTAYQQRVLSMYRVYRVLGAANDKQLRNTWPLLSFIEVQRPNAELDIAQAESGQILDGWVQRFLLYRRGAVRIAESDFRLRDVDVEALVILLLDADAILIKTDALPWQVAHAAF</sequence>
<accession>A0A423NGT7</accession>
<gene>
    <name evidence="1" type="ORF">BK672_03985</name>
</gene>
<evidence type="ECO:0000313" key="1">
    <source>
        <dbReference type="EMBL" id="RON97465.1"/>
    </source>
</evidence>